<evidence type="ECO:0000313" key="3">
    <source>
        <dbReference type="Proteomes" id="UP000682713"/>
    </source>
</evidence>
<organism evidence="2 3">
    <name type="scientific">Lederbergia citrisecunda</name>
    <dbReference type="NCBI Taxonomy" id="2833583"/>
    <lineage>
        <taxon>Bacteria</taxon>
        <taxon>Bacillati</taxon>
        <taxon>Bacillota</taxon>
        <taxon>Bacilli</taxon>
        <taxon>Bacillales</taxon>
        <taxon>Bacillaceae</taxon>
        <taxon>Lederbergia</taxon>
    </lineage>
</organism>
<dbReference type="SMART" id="SM00953">
    <property type="entry name" value="RES"/>
    <property type="match status" value="1"/>
</dbReference>
<protein>
    <submittedName>
        <fullName evidence="2">RES family NAD+ phosphorylase</fullName>
    </submittedName>
</protein>
<sequence length="333" mass="38583">MIDKIKNEGFISDCDYCGEQNVPAINIEMLVGDFENLFSIYEPTTHGEHYNYHLQCATDNGNLLEELIQEDWQVFSDETNQNELLFDILNYHRDFEDSLDRHELYSKNSSAFTYVSSSEMWNEFSNSIKRRNRYFPEYDLSNELKMLLHNKKVLFDPNSQFYRARIGRYSVEEMGPPPYDKATSGRVNPRGIPYLYVASDKYTCIAETRPWIGAKVTVATIHANKQLKIIDLSSKEFLSSPFLSDDLSQTIQAQELLNYLAYILTKPIDPSVSDIEYIPTQYLAELIKNLGYDGLKYKSSLGSGVNYVFFYPDMFDIMTTHEFDVTAVGYDYN</sequence>
<dbReference type="RefSeq" id="WP_213109998.1">
    <property type="nucleotide sequence ID" value="NZ_JAGYPJ010000001.1"/>
</dbReference>
<evidence type="ECO:0000313" key="2">
    <source>
        <dbReference type="EMBL" id="MBS4199308.1"/>
    </source>
</evidence>
<evidence type="ECO:0000259" key="1">
    <source>
        <dbReference type="SMART" id="SM00953"/>
    </source>
</evidence>
<dbReference type="InterPro" id="IPR014914">
    <property type="entry name" value="RES_dom"/>
</dbReference>
<proteinExistence type="predicted"/>
<accession>A0A942YJF8</accession>
<reference evidence="2 3" key="1">
    <citation type="submission" date="2021-05" db="EMBL/GenBank/DDBJ databases">
        <title>Novel Bacillus species.</title>
        <authorList>
            <person name="Liu G."/>
        </authorList>
    </citation>
    <scope>NUCLEOTIDE SEQUENCE [LARGE SCALE GENOMIC DNA]</scope>
    <source>
        <strain evidence="2 3">FJAT-49732</strain>
    </source>
</reference>
<dbReference type="AlphaFoldDB" id="A0A942YJF8"/>
<dbReference type="EMBL" id="JAGYPJ010000001">
    <property type="protein sequence ID" value="MBS4199308.1"/>
    <property type="molecule type" value="Genomic_DNA"/>
</dbReference>
<keyword evidence="3" id="KW-1185">Reference proteome</keyword>
<gene>
    <name evidence="2" type="ORF">KHA93_06520</name>
</gene>
<name>A0A942YJF8_9BACI</name>
<feature type="domain" description="RES" evidence="1">
    <location>
        <begin position="170"/>
        <end position="321"/>
    </location>
</feature>
<dbReference type="Pfam" id="PF08808">
    <property type="entry name" value="RES"/>
    <property type="match status" value="1"/>
</dbReference>
<dbReference type="Proteomes" id="UP000682713">
    <property type="component" value="Unassembled WGS sequence"/>
</dbReference>
<comment type="caution">
    <text evidence="2">The sequence shown here is derived from an EMBL/GenBank/DDBJ whole genome shotgun (WGS) entry which is preliminary data.</text>
</comment>